<reference evidence="2" key="1">
    <citation type="submission" date="2025-02" db="EMBL/GenBank/DDBJ databases">
        <authorList>
            <consortium name="NCBI Genome Project"/>
        </authorList>
    </citation>
    <scope>NUCLEOTIDE SEQUENCE</scope>
</reference>
<dbReference type="VEuPathDB" id="FungiDB:An05g00940"/>
<feature type="compositionally biased region" description="Basic and acidic residues" evidence="1">
    <location>
        <begin position="8"/>
        <end position="23"/>
    </location>
</feature>
<accession>A0AAJ8DYY3</accession>
<organism evidence="2">
    <name type="scientific">Aspergillus niger</name>
    <dbReference type="NCBI Taxonomy" id="5061"/>
    <lineage>
        <taxon>Eukaryota</taxon>
        <taxon>Fungi</taxon>
        <taxon>Dikarya</taxon>
        <taxon>Ascomycota</taxon>
        <taxon>Pezizomycotina</taxon>
        <taxon>Eurotiomycetes</taxon>
        <taxon>Eurotiomycetidae</taxon>
        <taxon>Eurotiales</taxon>
        <taxon>Aspergillaceae</taxon>
        <taxon>Aspergillus</taxon>
        <taxon>Aspergillus subgen. Circumdati</taxon>
    </lineage>
</organism>
<feature type="region of interest" description="Disordered" evidence="1">
    <location>
        <begin position="1"/>
        <end position="23"/>
    </location>
</feature>
<reference evidence="2" key="2">
    <citation type="submission" date="2025-08" db="UniProtKB">
        <authorList>
            <consortium name="RefSeq"/>
        </authorList>
    </citation>
    <scope>IDENTIFICATION</scope>
</reference>
<evidence type="ECO:0000256" key="1">
    <source>
        <dbReference type="SAM" id="MobiDB-lite"/>
    </source>
</evidence>
<dbReference type="RefSeq" id="XP_059600769.1">
    <property type="nucleotide sequence ID" value="XM_059747885.1"/>
</dbReference>
<evidence type="ECO:0000313" key="2">
    <source>
        <dbReference type="RefSeq" id="XP_059600769.1"/>
    </source>
</evidence>
<dbReference type="KEGG" id="ang:An05g00940"/>
<dbReference type="AlphaFoldDB" id="A0AAJ8DYY3"/>
<protein>
    <submittedName>
        <fullName evidence="2">Uncharacterized protein</fullName>
    </submittedName>
</protein>
<sequence>MKSAVGVKSEENGPPRETSDDRISTVKIAGHRDAASRPLGQCRVIRPWNHHLTACARATSSRNELQLHPRPIRDFSPVEPIGRGGDGGIHRRSDRGLHELQLYCLACRSLSVRSAMEKTLRLESVDGSWSDIMVWSPDSLTIARLDVARLRL</sequence>
<name>A0AAJ8DYY3_ASPNG</name>
<proteinExistence type="predicted"/>
<gene>
    <name evidence="2" type="ORF">An05g00940</name>
</gene>
<dbReference type="GeneID" id="84591116"/>